<accession>A0A0B5QTF2</accession>
<protein>
    <submittedName>
        <fullName evidence="1">Motility protein</fullName>
    </submittedName>
</protein>
<gene>
    <name evidence="1" type="ORF">LF65_04794</name>
</gene>
<evidence type="ECO:0000313" key="2">
    <source>
        <dbReference type="Proteomes" id="UP000031866"/>
    </source>
</evidence>
<dbReference type="EMBL" id="CP010086">
    <property type="protein sequence ID" value="AJH01323.1"/>
    <property type="molecule type" value="Genomic_DNA"/>
</dbReference>
<dbReference type="InterPro" id="IPR025906">
    <property type="entry name" value="YjfB_motility"/>
</dbReference>
<dbReference type="KEGG" id="cbei:LF65_04794"/>
<name>A0A0B5QTF2_CLOBE</name>
<dbReference type="Pfam" id="PF14070">
    <property type="entry name" value="YjfB_motility"/>
    <property type="match status" value="1"/>
</dbReference>
<reference evidence="2" key="1">
    <citation type="submission" date="2014-12" db="EMBL/GenBank/DDBJ databases">
        <title>Genome sequence of Clostridium beijerinckii strain 59B.</title>
        <authorList>
            <person name="Little G.T."/>
            <person name="Minton N.P."/>
        </authorList>
    </citation>
    <scope>NUCLEOTIDE SEQUENCE [LARGE SCALE GENOMIC DNA]</scope>
    <source>
        <strain evidence="2">59B</strain>
    </source>
</reference>
<dbReference type="Proteomes" id="UP000031866">
    <property type="component" value="Chromosome"/>
</dbReference>
<sequence>MDIAEMSIVMNQMVVQSAVSTSIMKMAMNNGVETATTQIGDMMNNSNMAVDISRGANIDATV</sequence>
<proteinExistence type="predicted"/>
<evidence type="ECO:0000313" key="1">
    <source>
        <dbReference type="EMBL" id="AJH01323.1"/>
    </source>
</evidence>
<dbReference type="OrthoDB" id="1924973at2"/>
<dbReference type="STRING" id="1520.LF65_04794"/>
<dbReference type="AlphaFoldDB" id="A0A0B5QTF2"/>
<dbReference type="RefSeq" id="WP_041899451.1">
    <property type="nucleotide sequence ID" value="NZ_CP010086.2"/>
</dbReference>
<organism evidence="1 2">
    <name type="scientific">Clostridium beijerinckii</name>
    <name type="common">Clostridium MP</name>
    <dbReference type="NCBI Taxonomy" id="1520"/>
    <lineage>
        <taxon>Bacteria</taxon>
        <taxon>Bacillati</taxon>
        <taxon>Bacillota</taxon>
        <taxon>Clostridia</taxon>
        <taxon>Eubacteriales</taxon>
        <taxon>Clostridiaceae</taxon>
        <taxon>Clostridium</taxon>
    </lineage>
</organism>